<dbReference type="InterPro" id="IPR002035">
    <property type="entry name" value="VWF_A"/>
</dbReference>
<evidence type="ECO:0000259" key="2">
    <source>
        <dbReference type="PROSITE" id="PS50234"/>
    </source>
</evidence>
<feature type="chain" id="PRO_5042832740" description="VWFA domain-containing protein" evidence="1">
    <location>
        <begin position="25"/>
        <end position="356"/>
    </location>
</feature>
<evidence type="ECO:0000313" key="3">
    <source>
        <dbReference type="EnsemblMetazoa" id="XP_019861016.1"/>
    </source>
</evidence>
<dbReference type="InterPro" id="IPR050525">
    <property type="entry name" value="ECM_Assembly_Org"/>
</dbReference>
<evidence type="ECO:0000256" key="1">
    <source>
        <dbReference type="SAM" id="SignalP"/>
    </source>
</evidence>
<dbReference type="PANTHER" id="PTHR24020">
    <property type="entry name" value="COLLAGEN ALPHA"/>
    <property type="match status" value="1"/>
</dbReference>
<feature type="signal peptide" evidence="1">
    <location>
        <begin position="1"/>
        <end position="24"/>
    </location>
</feature>
<dbReference type="Pfam" id="PF00092">
    <property type="entry name" value="VWA"/>
    <property type="match status" value="1"/>
</dbReference>
<accession>A0AAN0JVT2</accession>
<dbReference type="GeneID" id="109589363"/>
<feature type="domain" description="VWFA" evidence="2">
    <location>
        <begin position="208"/>
        <end position="356"/>
    </location>
</feature>
<dbReference type="PROSITE" id="PS50234">
    <property type="entry name" value="VWFA"/>
    <property type="match status" value="1"/>
</dbReference>
<keyword evidence="1" id="KW-0732">Signal</keyword>
<dbReference type="AlphaFoldDB" id="A0AAN0JVT2"/>
<dbReference type="CDD" id="cd01450">
    <property type="entry name" value="vWFA_subfamily_ECM"/>
    <property type="match status" value="1"/>
</dbReference>
<dbReference type="EnsemblMetazoa" id="XM_020005457.1">
    <property type="protein sequence ID" value="XP_019861016.1"/>
    <property type="gene ID" value="LOC109589363"/>
</dbReference>
<dbReference type="RefSeq" id="XP_019861016.1">
    <property type="nucleotide sequence ID" value="XM_020005457.1"/>
</dbReference>
<evidence type="ECO:0000313" key="4">
    <source>
        <dbReference type="Proteomes" id="UP000007879"/>
    </source>
</evidence>
<organism evidence="3 4">
    <name type="scientific">Amphimedon queenslandica</name>
    <name type="common">Sponge</name>
    <dbReference type="NCBI Taxonomy" id="400682"/>
    <lineage>
        <taxon>Eukaryota</taxon>
        <taxon>Metazoa</taxon>
        <taxon>Porifera</taxon>
        <taxon>Demospongiae</taxon>
        <taxon>Heteroscleromorpha</taxon>
        <taxon>Haplosclerida</taxon>
        <taxon>Niphatidae</taxon>
        <taxon>Amphimedon</taxon>
    </lineage>
</organism>
<reference evidence="4" key="1">
    <citation type="journal article" date="2010" name="Nature">
        <title>The Amphimedon queenslandica genome and the evolution of animal complexity.</title>
        <authorList>
            <person name="Srivastava M."/>
            <person name="Simakov O."/>
            <person name="Chapman J."/>
            <person name="Fahey B."/>
            <person name="Gauthier M.E."/>
            <person name="Mitros T."/>
            <person name="Richards G.S."/>
            <person name="Conaco C."/>
            <person name="Dacre M."/>
            <person name="Hellsten U."/>
            <person name="Larroux C."/>
            <person name="Putnam N.H."/>
            <person name="Stanke M."/>
            <person name="Adamska M."/>
            <person name="Darling A."/>
            <person name="Degnan S.M."/>
            <person name="Oakley T.H."/>
            <person name="Plachetzki D.C."/>
            <person name="Zhai Y."/>
            <person name="Adamski M."/>
            <person name="Calcino A."/>
            <person name="Cummins S.F."/>
            <person name="Goodstein D.M."/>
            <person name="Harris C."/>
            <person name="Jackson D.J."/>
            <person name="Leys S.P."/>
            <person name="Shu S."/>
            <person name="Woodcroft B.J."/>
            <person name="Vervoort M."/>
            <person name="Kosik K.S."/>
            <person name="Manning G."/>
            <person name="Degnan B.M."/>
            <person name="Rokhsar D.S."/>
        </authorList>
    </citation>
    <scope>NUCLEOTIDE SEQUENCE [LARGE SCALE GENOMIC DNA]</scope>
</reference>
<dbReference type="PANTHER" id="PTHR24020:SF87">
    <property type="entry name" value="COLLAGEN ALPHA-1(VI) CHAIN-LIKE"/>
    <property type="match status" value="1"/>
</dbReference>
<dbReference type="KEGG" id="aqu:109589363"/>
<dbReference type="SMART" id="SM00327">
    <property type="entry name" value="VWA"/>
    <property type="match status" value="1"/>
</dbReference>
<name>A0AAN0JVT2_AMPQE</name>
<reference evidence="3" key="2">
    <citation type="submission" date="2024-06" db="UniProtKB">
        <authorList>
            <consortium name="EnsemblMetazoa"/>
        </authorList>
    </citation>
    <scope>IDENTIFICATION</scope>
</reference>
<dbReference type="InterPro" id="IPR036465">
    <property type="entry name" value="vWFA_dom_sf"/>
</dbReference>
<dbReference type="Gene3D" id="3.40.50.410">
    <property type="entry name" value="von Willebrand factor, type A domain"/>
    <property type="match status" value="1"/>
</dbReference>
<proteinExistence type="predicted"/>
<sequence length="356" mass="37935">MISGFSTIAAAVVILLCITDQCTAQGTDCSAMVADADCSFYDCLHTKFRCDGKGYALRRGKPDCQKYISESSCFTTAGQTWLTNVRRCLMQSIINSPLYNDESATCDQLATFAIASRPKCYTDNGFCTNIFLSPQCQNLNCIRNRIYPGKKSWSKQSIDQIIKTTESCPSQISTFLTDAPQQCNLGSPDSALPAAIHNQLDCTAKAFDFMILLDASGSVGADNFEIMKNFVANMLSNFTIGPGDTRVGVISFASSPSIVIPLGSINTYSQLATAVRGISYTQGGTNTAGALDLLSTAFATARVSEGIPRVAAVFTDGMSNDAAATIQSAQAIHNDKINVFSFGIGTGVSNTELIAI</sequence>
<dbReference type="PRINTS" id="PR00453">
    <property type="entry name" value="VWFADOMAIN"/>
</dbReference>
<keyword evidence="4" id="KW-1185">Reference proteome</keyword>
<protein>
    <recommendedName>
        <fullName evidence="2">VWFA domain-containing protein</fullName>
    </recommendedName>
</protein>
<dbReference type="Proteomes" id="UP000007879">
    <property type="component" value="Unassembled WGS sequence"/>
</dbReference>
<dbReference type="SUPFAM" id="SSF53300">
    <property type="entry name" value="vWA-like"/>
    <property type="match status" value="1"/>
</dbReference>